<feature type="compositionally biased region" description="Polar residues" evidence="6">
    <location>
        <begin position="319"/>
        <end position="350"/>
    </location>
</feature>
<feature type="domain" description="Peptidase S8/S53" evidence="8">
    <location>
        <begin position="263"/>
        <end position="580"/>
    </location>
</feature>
<dbReference type="InterPro" id="IPR015500">
    <property type="entry name" value="Peptidase_S8_subtilisin-rel"/>
</dbReference>
<feature type="chain" id="PRO_5037423997" evidence="7">
    <location>
        <begin position="23"/>
        <end position="716"/>
    </location>
</feature>
<evidence type="ECO:0000256" key="6">
    <source>
        <dbReference type="SAM" id="MobiDB-lite"/>
    </source>
</evidence>
<dbReference type="SUPFAM" id="SSF52743">
    <property type="entry name" value="Subtilisin-like"/>
    <property type="match status" value="1"/>
</dbReference>
<evidence type="ECO:0000256" key="5">
    <source>
        <dbReference type="PROSITE-ProRule" id="PRU01240"/>
    </source>
</evidence>
<evidence type="ECO:0000313" key="9">
    <source>
        <dbReference type="EMBL" id="NVI50439.1"/>
    </source>
</evidence>
<feature type="active site" description="Charge relay system" evidence="5">
    <location>
        <position position="299"/>
    </location>
</feature>
<dbReference type="Pfam" id="PF00082">
    <property type="entry name" value="Peptidase_S8"/>
    <property type="match status" value="1"/>
</dbReference>
<keyword evidence="4 5" id="KW-0720">Serine protease</keyword>
<dbReference type="RefSeq" id="WP_166217239.1">
    <property type="nucleotide sequence ID" value="NZ_CP088284.1"/>
</dbReference>
<evidence type="ECO:0000256" key="2">
    <source>
        <dbReference type="ARBA" id="ARBA00022670"/>
    </source>
</evidence>
<feature type="active site" description="Charge relay system" evidence="5">
    <location>
        <position position="272"/>
    </location>
</feature>
<dbReference type="AlphaFoldDB" id="A0A973WAW4"/>
<feature type="active site" description="Charge relay system" evidence="5">
    <location>
        <position position="527"/>
    </location>
</feature>
<dbReference type="PRINTS" id="PR00723">
    <property type="entry name" value="SUBTILISIN"/>
</dbReference>
<sequence length="716" mass="75182">MSKTICGILSILVVLPCSPAWAGNADVRYKIPLRTGAITPVPIERSVVRLPSSILPTTTFQNSVTAQASDAIAPIPATPAPTPPTASDPAAAINRYIIQFHSIPSNDQIAKLRSQGTVLNEYVGGNSYYATTTGKAAAISAQDEQVRAIVEVTPKDKIQPEVLSEIQSASAVQKPFSVRLFRDATVETLAAQVKALNGSVIETSKASSSAVILIEPRRIEDLARSNSVKTIEAAPPAKQRYNDLVRRAIGAELLQKAPYGLTGAGVKVGIWDGGLVAQTHEDFKDRLTIGSTGANVDRHATHVAGTLGGDGAHSKSSVEEQQVSDTLTLSGQPASISSTAETATGSSQPTAAGADKQWQGVAPGVSIVSYYWDNPTNAHEAAIKSAGIMLSQNSWGYTVDQQLGNCSLYGTYTLEAEGFDQIVTGFYGRRIPIIFAVGNERNDGDCGMSAAPPYRNYANVAPPVTAKNVISVGATNSDDNDMTEFSSWGPTTDGRLKPDIVAPGCRKTGQVTSTVPSNTYAGMCGTSMAAPAVSGGVALLIEQRQKMAKPVLLPSSIKALLIHGASDVAPVGPDYRTGYGAVNLRNSVDLIRGDKVTEGEIGTNGQTKTASLQIASGAKELKVTLAWDDDPASTNATTSLVNDLDLRLVSPTGVLHLPWQLDPKAPDTAATRGADHTNVVEQAIVQNPEAGVWKIQVVGFAIPKPAQQFSLIVTAQ</sequence>
<comment type="caution">
    <text evidence="9">The sequence shown here is derived from an EMBL/GenBank/DDBJ whole genome shotgun (WGS) entry which is preliminary data.</text>
</comment>
<evidence type="ECO:0000256" key="4">
    <source>
        <dbReference type="ARBA" id="ARBA00022825"/>
    </source>
</evidence>
<keyword evidence="2 5" id="KW-0645">Protease</keyword>
<dbReference type="Gene3D" id="3.40.50.200">
    <property type="entry name" value="Peptidase S8/S53 domain"/>
    <property type="match status" value="1"/>
</dbReference>
<evidence type="ECO:0000259" key="8">
    <source>
        <dbReference type="Pfam" id="PF00082"/>
    </source>
</evidence>
<dbReference type="PROSITE" id="PS00138">
    <property type="entry name" value="SUBTILASE_SER"/>
    <property type="match status" value="1"/>
</dbReference>
<name>A0A973WAW4_9BRAD</name>
<proteinExistence type="inferred from homology"/>
<feature type="region of interest" description="Disordered" evidence="6">
    <location>
        <begin position="303"/>
        <end position="356"/>
    </location>
</feature>
<comment type="similarity">
    <text evidence="1 5">Belongs to the peptidase S8 family.</text>
</comment>
<dbReference type="PROSITE" id="PS51892">
    <property type="entry name" value="SUBTILASE"/>
    <property type="match status" value="1"/>
</dbReference>
<evidence type="ECO:0000256" key="7">
    <source>
        <dbReference type="SAM" id="SignalP"/>
    </source>
</evidence>
<evidence type="ECO:0000256" key="1">
    <source>
        <dbReference type="ARBA" id="ARBA00011073"/>
    </source>
</evidence>
<dbReference type="GO" id="GO:0006508">
    <property type="term" value="P:proteolysis"/>
    <property type="evidence" value="ECO:0007669"/>
    <property type="project" value="UniProtKB-KW"/>
</dbReference>
<dbReference type="SUPFAM" id="SSF49785">
    <property type="entry name" value="Galactose-binding domain-like"/>
    <property type="match status" value="1"/>
</dbReference>
<dbReference type="InterPro" id="IPR036852">
    <property type="entry name" value="Peptidase_S8/S53_dom_sf"/>
</dbReference>
<keyword evidence="3 5" id="KW-0378">Hydrolase</keyword>
<feature type="signal peptide" evidence="7">
    <location>
        <begin position="1"/>
        <end position="22"/>
    </location>
</feature>
<dbReference type="PANTHER" id="PTHR43806:SF11">
    <property type="entry name" value="CEREVISIN-RELATED"/>
    <property type="match status" value="1"/>
</dbReference>
<accession>A0A973WAW4</accession>
<dbReference type="InterPro" id="IPR023828">
    <property type="entry name" value="Peptidase_S8_Ser-AS"/>
</dbReference>
<dbReference type="InterPro" id="IPR000209">
    <property type="entry name" value="Peptidase_S8/S53_dom"/>
</dbReference>
<dbReference type="Gene3D" id="2.60.120.380">
    <property type="match status" value="1"/>
</dbReference>
<protein>
    <submittedName>
        <fullName evidence="9">S8 family serine peptidase</fullName>
    </submittedName>
</protein>
<gene>
    <name evidence="9" type="ORF">HAP48_048175</name>
</gene>
<dbReference type="EMBL" id="JAAOLE020000002">
    <property type="protein sequence ID" value="NVI50439.1"/>
    <property type="molecule type" value="Genomic_DNA"/>
</dbReference>
<evidence type="ECO:0000256" key="3">
    <source>
        <dbReference type="ARBA" id="ARBA00022801"/>
    </source>
</evidence>
<dbReference type="InterPro" id="IPR050131">
    <property type="entry name" value="Peptidase_S8_subtilisin-like"/>
</dbReference>
<dbReference type="GO" id="GO:0004252">
    <property type="term" value="F:serine-type endopeptidase activity"/>
    <property type="evidence" value="ECO:0007669"/>
    <property type="project" value="UniProtKB-UniRule"/>
</dbReference>
<dbReference type="InterPro" id="IPR008979">
    <property type="entry name" value="Galactose-bd-like_sf"/>
</dbReference>
<organism evidence="9">
    <name type="scientific">Bradyrhizobium septentrionale</name>
    <dbReference type="NCBI Taxonomy" id="1404411"/>
    <lineage>
        <taxon>Bacteria</taxon>
        <taxon>Pseudomonadati</taxon>
        <taxon>Pseudomonadota</taxon>
        <taxon>Alphaproteobacteria</taxon>
        <taxon>Hyphomicrobiales</taxon>
        <taxon>Nitrobacteraceae</taxon>
        <taxon>Bradyrhizobium</taxon>
    </lineage>
</organism>
<dbReference type="PANTHER" id="PTHR43806">
    <property type="entry name" value="PEPTIDASE S8"/>
    <property type="match status" value="1"/>
</dbReference>
<reference evidence="9" key="1">
    <citation type="submission" date="2020-06" db="EMBL/GenBank/DDBJ databases">
        <title>Whole Genome Sequence of Bradyrhizobium sp. Strain 1S1.</title>
        <authorList>
            <person name="Bromfield E.S.P."/>
            <person name="Cloutier S."/>
        </authorList>
    </citation>
    <scope>NUCLEOTIDE SEQUENCE [LARGE SCALE GENOMIC DNA]</scope>
    <source>
        <strain evidence="9">1S1</strain>
    </source>
</reference>
<keyword evidence="7" id="KW-0732">Signal</keyword>